<dbReference type="RefSeq" id="WP_014438207.1">
    <property type="nucleotide sequence ID" value="NC_017080.1"/>
</dbReference>
<evidence type="ECO:0000313" key="3">
    <source>
        <dbReference type="Proteomes" id="UP000007881"/>
    </source>
</evidence>
<dbReference type="eggNOG" id="COG3271">
    <property type="taxonomic scope" value="Bacteria"/>
</dbReference>
<dbReference type="Proteomes" id="UP000007881">
    <property type="component" value="Chromosome"/>
</dbReference>
<dbReference type="STRING" id="1142394.PSMK_28380"/>
<feature type="transmembrane region" description="Helical" evidence="1">
    <location>
        <begin position="46"/>
        <end position="64"/>
    </location>
</feature>
<dbReference type="Gene3D" id="3.90.70.10">
    <property type="entry name" value="Cysteine proteinases"/>
    <property type="match status" value="1"/>
</dbReference>
<keyword evidence="1" id="KW-1133">Transmembrane helix</keyword>
<gene>
    <name evidence="2" type="ordered locus">PSMK_28380</name>
</gene>
<keyword evidence="1" id="KW-0472">Membrane</keyword>
<evidence type="ECO:0000313" key="2">
    <source>
        <dbReference type="EMBL" id="BAM04997.1"/>
    </source>
</evidence>
<reference evidence="2 3" key="1">
    <citation type="submission" date="2012-02" db="EMBL/GenBank/DDBJ databases">
        <title>Complete genome sequence of Phycisphaera mikurensis NBRC 102666.</title>
        <authorList>
            <person name="Ankai A."/>
            <person name="Hosoyama A."/>
            <person name="Terui Y."/>
            <person name="Sekine M."/>
            <person name="Fukai R."/>
            <person name="Kato Y."/>
            <person name="Nakamura S."/>
            <person name="Yamada-Narita S."/>
            <person name="Kawakoshi A."/>
            <person name="Fukunaga Y."/>
            <person name="Yamazaki S."/>
            <person name="Fujita N."/>
        </authorList>
    </citation>
    <scope>NUCLEOTIDE SEQUENCE [LARGE SCALE GENOMIC DNA]</scope>
    <source>
        <strain evidence="3">NBRC 102666 / KCTC 22515 / FYK2301M01</strain>
    </source>
</reference>
<feature type="transmembrane region" description="Helical" evidence="1">
    <location>
        <begin position="14"/>
        <end position="34"/>
    </location>
</feature>
<proteinExistence type="predicted"/>
<dbReference type="EMBL" id="AP012338">
    <property type="protein sequence ID" value="BAM04997.1"/>
    <property type="molecule type" value="Genomic_DNA"/>
</dbReference>
<organism evidence="2 3">
    <name type="scientific">Phycisphaera mikurensis (strain NBRC 102666 / KCTC 22515 / FYK2301M01)</name>
    <dbReference type="NCBI Taxonomy" id="1142394"/>
    <lineage>
        <taxon>Bacteria</taxon>
        <taxon>Pseudomonadati</taxon>
        <taxon>Planctomycetota</taxon>
        <taxon>Phycisphaerae</taxon>
        <taxon>Phycisphaerales</taxon>
        <taxon>Phycisphaeraceae</taxon>
        <taxon>Phycisphaera</taxon>
    </lineage>
</organism>
<name>I0IIA9_PHYMF</name>
<protein>
    <recommendedName>
        <fullName evidence="4">Peptidase C39 domain-containing protein</fullName>
    </recommendedName>
</protein>
<dbReference type="HOGENOM" id="CLU_976192_0_0_0"/>
<keyword evidence="1" id="KW-0812">Transmembrane</keyword>
<feature type="transmembrane region" description="Helical" evidence="1">
    <location>
        <begin position="76"/>
        <end position="100"/>
    </location>
</feature>
<dbReference type="AlphaFoldDB" id="I0IIA9"/>
<evidence type="ECO:0008006" key="4">
    <source>
        <dbReference type="Google" id="ProtNLM"/>
    </source>
</evidence>
<sequence>MPSSPPLDLPPTDLLLAVCVQTVAALVAFAAGAAVSRALREREADWPLLLAALAGGLLAAWLIAGREPTFVAGWLPVPAVIVYGNPGPALGGLLAGLLAANRRVPGWRRAPLAAAVAAVGLYGPASTLLHEPPAVRPVRRDGIDMQTHRASCSAAAAATLLRARGILGFTEREMVRLCLTGERGTPLLGAFRGLYLAAERAGAPLRPVFRRMPAAELRARPELLPAMVSVRLTEELDERDPRYRGDWGWLLGVTHSVVVFRFTRDGRVEVGDPGAGRELWSVAALESLWVGDVLSLETPDPG</sequence>
<accession>I0IIA9</accession>
<keyword evidence="3" id="KW-1185">Reference proteome</keyword>
<dbReference type="OrthoDB" id="267447at2"/>
<dbReference type="KEGG" id="phm:PSMK_28380"/>
<evidence type="ECO:0000256" key="1">
    <source>
        <dbReference type="SAM" id="Phobius"/>
    </source>
</evidence>